<dbReference type="GO" id="GO:0003684">
    <property type="term" value="F:damaged DNA binding"/>
    <property type="evidence" value="ECO:0007669"/>
    <property type="project" value="TreeGrafter"/>
</dbReference>
<keyword evidence="16" id="KW-0539">Nucleus</keyword>
<dbReference type="InterPro" id="IPR006555">
    <property type="entry name" value="ATP-dep_Helicase_C"/>
</dbReference>
<evidence type="ECO:0000256" key="3">
    <source>
        <dbReference type="ARBA" id="ARBA00009146"/>
    </source>
</evidence>
<evidence type="ECO:0000256" key="17">
    <source>
        <dbReference type="ARBA" id="ARBA00044969"/>
    </source>
</evidence>
<dbReference type="InterPro" id="IPR045028">
    <property type="entry name" value="DinG/Rad3-like"/>
</dbReference>
<evidence type="ECO:0000259" key="20">
    <source>
        <dbReference type="PROSITE" id="PS51193"/>
    </source>
</evidence>
<dbReference type="AlphaFoldDB" id="A0A5J4YIS5"/>
<keyword evidence="9 21" id="KW-0347">Helicase</keyword>
<dbReference type="GO" id="GO:0043139">
    <property type="term" value="F:5'-3' DNA helicase activity"/>
    <property type="evidence" value="ECO:0007669"/>
    <property type="project" value="UniProtKB-EC"/>
</dbReference>
<keyword evidence="15" id="KW-0413">Isomerase</keyword>
<evidence type="ECO:0000256" key="13">
    <source>
        <dbReference type="ARBA" id="ARBA00023125"/>
    </source>
</evidence>
<evidence type="ECO:0000256" key="19">
    <source>
        <dbReference type="SAM" id="MobiDB-lite"/>
    </source>
</evidence>
<comment type="similarity">
    <text evidence="3">Belongs to the helicase family. RAD3/XPD subfamily.</text>
</comment>
<comment type="cofactor">
    <cofactor evidence="1">
        <name>[4Fe-4S] cluster</name>
        <dbReference type="ChEBI" id="CHEBI:49883"/>
    </cofactor>
</comment>
<keyword evidence="4" id="KW-0004">4Fe-4S</keyword>
<dbReference type="NCBIfam" id="TIGR00604">
    <property type="entry name" value="rad3"/>
    <property type="match status" value="1"/>
</dbReference>
<dbReference type="SMART" id="SM00488">
    <property type="entry name" value="DEXDc2"/>
    <property type="match status" value="1"/>
</dbReference>
<evidence type="ECO:0000313" key="22">
    <source>
        <dbReference type="Proteomes" id="UP000324585"/>
    </source>
</evidence>
<feature type="compositionally biased region" description="Low complexity" evidence="19">
    <location>
        <begin position="299"/>
        <end position="314"/>
    </location>
</feature>
<evidence type="ECO:0000256" key="1">
    <source>
        <dbReference type="ARBA" id="ARBA00001966"/>
    </source>
</evidence>
<dbReference type="Pfam" id="PF06777">
    <property type="entry name" value="HBB"/>
    <property type="match status" value="1"/>
</dbReference>
<dbReference type="EMBL" id="VRMN01000014">
    <property type="protein sequence ID" value="KAA8491366.1"/>
    <property type="molecule type" value="Genomic_DNA"/>
</dbReference>
<dbReference type="Pfam" id="PF13307">
    <property type="entry name" value="Helicase_C_2"/>
    <property type="match status" value="1"/>
</dbReference>
<feature type="domain" description="Helicase ATP-binding" evidence="20">
    <location>
        <begin position="143"/>
        <end position="460"/>
    </location>
</feature>
<keyword evidence="12" id="KW-0411">Iron-sulfur</keyword>
<comment type="caution">
    <text evidence="21">The sequence shown here is derived from an EMBL/GenBank/DDBJ whole genome shotgun (WGS) entry which is preliminary data.</text>
</comment>
<evidence type="ECO:0000256" key="5">
    <source>
        <dbReference type="ARBA" id="ARBA00022723"/>
    </source>
</evidence>
<dbReference type="GO" id="GO:0051539">
    <property type="term" value="F:4 iron, 4 sulfur cluster binding"/>
    <property type="evidence" value="ECO:0007669"/>
    <property type="project" value="UniProtKB-KW"/>
</dbReference>
<evidence type="ECO:0000256" key="14">
    <source>
        <dbReference type="ARBA" id="ARBA00023204"/>
    </source>
</evidence>
<dbReference type="PANTHER" id="PTHR11472:SF1">
    <property type="entry name" value="GENERAL TRANSCRIPTION AND DNA REPAIR FACTOR IIH HELICASE SUBUNIT XPD"/>
    <property type="match status" value="1"/>
</dbReference>
<organism evidence="21 22">
    <name type="scientific">Porphyridium purpureum</name>
    <name type="common">Red alga</name>
    <name type="synonym">Porphyridium cruentum</name>
    <dbReference type="NCBI Taxonomy" id="35688"/>
    <lineage>
        <taxon>Eukaryota</taxon>
        <taxon>Rhodophyta</taxon>
        <taxon>Bangiophyceae</taxon>
        <taxon>Porphyridiales</taxon>
        <taxon>Porphyridiaceae</taxon>
        <taxon>Porphyridium</taxon>
    </lineage>
</organism>
<dbReference type="PROSITE" id="PS51193">
    <property type="entry name" value="HELICASE_ATP_BIND_2"/>
    <property type="match status" value="1"/>
</dbReference>
<dbReference type="Pfam" id="PF06733">
    <property type="entry name" value="DEAD_2"/>
    <property type="match status" value="1"/>
</dbReference>
<sequence>MMSCELEDMHAMNALRCGSQRSGLGVNGYASACNDCTYSRATPTSSSSDRAAATAEGPVFDTCDILFESLSAERRARICAAYSASTCCTSSRSRALRGRASPARGARPIARAAIDPISPFDTRRLNVVASHSGASSMRVFVDGVPVYFPYEYMYPEQYAYMCELKRALDARGHCVLEMPTGTGKTVTLLSFICSYQLIRPEVSKLIYCTRTVGEMDKVLHELERVLQYRNDALQRENSAAGSSALVSDHGVNRKLLAVGLTTRRNLCLHESVVSAESREEADSICRSMTASWVRAQHASESAPAASHAPGSGSAMEIDTQASEAPENPALCKYYENFEAKGRETIMPSGVYTMDRLMAFGREHQWCPYFTARHAINVANVVVYNYQYLLDPKVAGLISKDLARESVVVFDEAHNIDNVCIEALSVNIKQDTLNRCLGNLSTLTNKIRETRETNAGRLQEEYERLVASFSAQNLLPASVAQNQLTDALLASPVLPHDLPEQESVPGSLRKAEHFVMYLRRIVDHLRRKMQAQSVTQESARLFTHQVAGSLLTDVKTLRCCSERLKSLLFTLEVTDMAEYSPLNCVADFATLLGAYGNTRSFGVIFEPYDERLPSIPDPILQLACLDSTLAMQPVFERFQTVVLTSGTLSPLDMYSRILGFQPVVSRSFTMSLARKCIAPMIVSRGSDQQPISSKYELRNDAAVIRNYGSLVIELAAVVPDGMVVFFVSYIYMEMVIQAWSETGVLQRIAELKLVFIETPDTIEASLALDNFRRAVDQGRGAVFFSVARGKVAEGIDFDQHYGRCVVMIGVPFQYTESRTLRARLEYMREVNHIRENDYLSFDAMRQASQCVGRVIRSKADYGIMVLADKRYVRADKKNKLPPWILGCMEDKLLDLDTEMCVTGAKQFLKEMAQPLSQQAQIGTALLTEAAIAAGAHMNGTAARGAMLSAPAANMSMGLL</sequence>
<dbReference type="EC" id="5.6.2.3" evidence="17"/>
<dbReference type="FunFam" id="3.40.50.300:FF:000128">
    <property type="entry name" value="Putative DNA repair helicase RAD3"/>
    <property type="match status" value="1"/>
</dbReference>
<dbReference type="InterPro" id="IPR006554">
    <property type="entry name" value="Helicase-like_DEXD_c2"/>
</dbReference>
<evidence type="ECO:0000256" key="16">
    <source>
        <dbReference type="ARBA" id="ARBA00023242"/>
    </source>
</evidence>
<comment type="catalytic activity">
    <reaction evidence="18">
        <text>ATP + H2O = ADP + phosphate + H(+)</text>
        <dbReference type="Rhea" id="RHEA:13065"/>
        <dbReference type="ChEBI" id="CHEBI:15377"/>
        <dbReference type="ChEBI" id="CHEBI:15378"/>
        <dbReference type="ChEBI" id="CHEBI:30616"/>
        <dbReference type="ChEBI" id="CHEBI:43474"/>
        <dbReference type="ChEBI" id="CHEBI:456216"/>
        <dbReference type="EC" id="5.6.2.3"/>
    </reaction>
</comment>
<dbReference type="CDD" id="cd18788">
    <property type="entry name" value="SF2_C_XPD"/>
    <property type="match status" value="1"/>
</dbReference>
<dbReference type="InterPro" id="IPR001945">
    <property type="entry name" value="RAD3/XPD"/>
</dbReference>
<dbReference type="OMA" id="WQTMGIL"/>
<keyword evidence="22" id="KW-1185">Reference proteome</keyword>
<reference evidence="22" key="1">
    <citation type="journal article" date="2019" name="Nat. Commun.">
        <title>Expansion of phycobilisome linker gene families in mesophilic red algae.</title>
        <authorList>
            <person name="Lee J."/>
            <person name="Kim D."/>
            <person name="Bhattacharya D."/>
            <person name="Yoon H.S."/>
        </authorList>
    </citation>
    <scope>NUCLEOTIDE SEQUENCE [LARGE SCALE GENOMIC DNA]</scope>
    <source>
        <strain evidence="22">CCMP 1328</strain>
    </source>
</reference>
<dbReference type="GO" id="GO:0005524">
    <property type="term" value="F:ATP binding"/>
    <property type="evidence" value="ECO:0007669"/>
    <property type="project" value="UniProtKB-KW"/>
</dbReference>
<keyword evidence="8" id="KW-0378">Hydrolase</keyword>
<evidence type="ECO:0000256" key="9">
    <source>
        <dbReference type="ARBA" id="ARBA00022806"/>
    </source>
</evidence>
<dbReference type="InterPro" id="IPR010614">
    <property type="entry name" value="RAD3-like_helicase_DEAD"/>
</dbReference>
<protein>
    <recommendedName>
        <fullName evidence="17">DNA 5'-3' helicase</fullName>
        <ecNumber evidence="17">5.6.2.3</ecNumber>
    </recommendedName>
</protein>
<accession>A0A5J4YIS5</accession>
<keyword evidence="14" id="KW-0234">DNA repair</keyword>
<dbReference type="OrthoDB" id="272481at2759"/>
<dbReference type="GO" id="GO:0006289">
    <property type="term" value="P:nucleotide-excision repair"/>
    <property type="evidence" value="ECO:0007669"/>
    <property type="project" value="InterPro"/>
</dbReference>
<evidence type="ECO:0000313" key="21">
    <source>
        <dbReference type="EMBL" id="KAA8491366.1"/>
    </source>
</evidence>
<dbReference type="InterPro" id="IPR013020">
    <property type="entry name" value="Rad3/Chl1-like"/>
</dbReference>
<keyword evidence="5" id="KW-0479">Metal-binding</keyword>
<keyword evidence="10" id="KW-0067">ATP-binding</keyword>
<keyword evidence="13" id="KW-0238">DNA-binding</keyword>
<evidence type="ECO:0000256" key="7">
    <source>
        <dbReference type="ARBA" id="ARBA00022763"/>
    </source>
</evidence>
<evidence type="ECO:0000256" key="8">
    <source>
        <dbReference type="ARBA" id="ARBA00022801"/>
    </source>
</evidence>
<dbReference type="PROSITE" id="PS00690">
    <property type="entry name" value="DEAH_ATP_HELICASE"/>
    <property type="match status" value="1"/>
</dbReference>
<evidence type="ECO:0000256" key="15">
    <source>
        <dbReference type="ARBA" id="ARBA00023235"/>
    </source>
</evidence>
<dbReference type="InterPro" id="IPR027417">
    <property type="entry name" value="P-loop_NTPase"/>
</dbReference>
<evidence type="ECO:0000256" key="2">
    <source>
        <dbReference type="ARBA" id="ARBA00004123"/>
    </source>
</evidence>
<gene>
    <name evidence="21" type="ORF">FVE85_7787</name>
</gene>
<dbReference type="GO" id="GO:0006366">
    <property type="term" value="P:transcription by RNA polymerase II"/>
    <property type="evidence" value="ECO:0007669"/>
    <property type="project" value="TreeGrafter"/>
</dbReference>
<dbReference type="PANTHER" id="PTHR11472">
    <property type="entry name" value="DNA REPAIR DEAD HELICASE RAD3/XP-D SUBFAMILY MEMBER"/>
    <property type="match status" value="1"/>
</dbReference>
<dbReference type="SMART" id="SM00491">
    <property type="entry name" value="HELICc2"/>
    <property type="match status" value="1"/>
</dbReference>
<dbReference type="InterPro" id="IPR014013">
    <property type="entry name" value="Helic_SF1/SF2_ATP-bd_DinG/Rad3"/>
</dbReference>
<dbReference type="FunFam" id="3.40.50.300:FF:000135">
    <property type="entry name" value="DNA repair helicase RAD3, putative"/>
    <property type="match status" value="1"/>
</dbReference>
<proteinExistence type="inferred from homology"/>
<dbReference type="GO" id="GO:0005634">
    <property type="term" value="C:nucleus"/>
    <property type="evidence" value="ECO:0007669"/>
    <property type="project" value="UniProtKB-SubCell"/>
</dbReference>
<evidence type="ECO:0000256" key="10">
    <source>
        <dbReference type="ARBA" id="ARBA00022840"/>
    </source>
</evidence>
<evidence type="ECO:0000256" key="6">
    <source>
        <dbReference type="ARBA" id="ARBA00022741"/>
    </source>
</evidence>
<evidence type="ECO:0000256" key="11">
    <source>
        <dbReference type="ARBA" id="ARBA00023004"/>
    </source>
</evidence>
<name>A0A5J4YIS5_PORPP</name>
<keyword evidence="11" id="KW-0408">Iron</keyword>
<dbReference type="InterPro" id="IPR002464">
    <property type="entry name" value="DNA/RNA_helicase_DEAH_CS"/>
</dbReference>
<evidence type="ECO:0000256" key="12">
    <source>
        <dbReference type="ARBA" id="ARBA00023014"/>
    </source>
</evidence>
<dbReference type="GO" id="GO:0045951">
    <property type="term" value="P:positive regulation of mitotic recombination"/>
    <property type="evidence" value="ECO:0007669"/>
    <property type="project" value="TreeGrafter"/>
</dbReference>
<dbReference type="InterPro" id="IPR010643">
    <property type="entry name" value="HBB"/>
</dbReference>
<feature type="region of interest" description="Disordered" evidence="19">
    <location>
        <begin position="299"/>
        <end position="320"/>
    </location>
</feature>
<evidence type="ECO:0000256" key="18">
    <source>
        <dbReference type="ARBA" id="ARBA00048954"/>
    </source>
</evidence>
<comment type="subcellular location">
    <subcellularLocation>
        <location evidence="2">Nucleus</location>
    </subcellularLocation>
</comment>
<dbReference type="SUPFAM" id="SSF52540">
    <property type="entry name" value="P-loop containing nucleoside triphosphate hydrolases"/>
    <property type="match status" value="2"/>
</dbReference>
<keyword evidence="6" id="KW-0547">Nucleotide-binding</keyword>
<dbReference type="GO" id="GO:0046872">
    <property type="term" value="F:metal ion binding"/>
    <property type="evidence" value="ECO:0007669"/>
    <property type="project" value="UniProtKB-KW"/>
</dbReference>
<keyword evidence="7" id="KW-0227">DNA damage</keyword>
<dbReference type="PRINTS" id="PR00852">
    <property type="entry name" value="XRODRMPGMNTD"/>
</dbReference>
<dbReference type="Gene3D" id="3.40.50.300">
    <property type="entry name" value="P-loop containing nucleotide triphosphate hydrolases"/>
    <property type="match status" value="2"/>
</dbReference>
<dbReference type="Proteomes" id="UP000324585">
    <property type="component" value="Unassembled WGS sequence"/>
</dbReference>
<evidence type="ECO:0000256" key="4">
    <source>
        <dbReference type="ARBA" id="ARBA00022485"/>
    </source>
</evidence>
<dbReference type="GO" id="GO:0016818">
    <property type="term" value="F:hydrolase activity, acting on acid anhydrides, in phosphorus-containing anhydrides"/>
    <property type="evidence" value="ECO:0007669"/>
    <property type="project" value="InterPro"/>
</dbReference>